<gene>
    <name evidence="1" type="ORF">Cboi02_000161000</name>
</gene>
<keyword evidence="2" id="KW-1185">Reference proteome</keyword>
<name>A0A9W6WGJ2_CANBO</name>
<organism evidence="1 2">
    <name type="scientific">Candida boidinii</name>
    <name type="common">Yeast</name>
    <dbReference type="NCBI Taxonomy" id="5477"/>
    <lineage>
        <taxon>Eukaryota</taxon>
        <taxon>Fungi</taxon>
        <taxon>Dikarya</taxon>
        <taxon>Ascomycota</taxon>
        <taxon>Saccharomycotina</taxon>
        <taxon>Pichiomycetes</taxon>
        <taxon>Pichiales</taxon>
        <taxon>Pichiaceae</taxon>
        <taxon>Ogataea</taxon>
        <taxon>Ogataea/Candida clade</taxon>
    </lineage>
</organism>
<dbReference type="Proteomes" id="UP001165120">
    <property type="component" value="Unassembled WGS sequence"/>
</dbReference>
<evidence type="ECO:0000313" key="2">
    <source>
        <dbReference type="Proteomes" id="UP001165120"/>
    </source>
</evidence>
<dbReference type="EMBL" id="BSXN01000398">
    <property type="protein sequence ID" value="GME68372.1"/>
    <property type="molecule type" value="Genomic_DNA"/>
</dbReference>
<evidence type="ECO:0000313" key="1">
    <source>
        <dbReference type="EMBL" id="GME68372.1"/>
    </source>
</evidence>
<proteinExistence type="predicted"/>
<dbReference type="AlphaFoldDB" id="A0A9W6WGJ2"/>
<protein>
    <submittedName>
        <fullName evidence="1">Unnamed protein product</fullName>
    </submittedName>
</protein>
<reference evidence="1" key="1">
    <citation type="submission" date="2023-04" db="EMBL/GenBank/DDBJ databases">
        <title>Candida boidinii NBRC 10035.</title>
        <authorList>
            <person name="Ichikawa N."/>
            <person name="Sato H."/>
            <person name="Tonouchi N."/>
        </authorList>
    </citation>
    <scope>NUCLEOTIDE SEQUENCE</scope>
    <source>
        <strain evidence="1">NBRC 10035</strain>
    </source>
</reference>
<comment type="caution">
    <text evidence="1">The sequence shown here is derived from an EMBL/GenBank/DDBJ whole genome shotgun (WGS) entry which is preliminary data.</text>
</comment>
<accession>A0A9W6WGJ2</accession>
<sequence>MSQSDIEKLAKLGRRQSIPQRTLCHLSIFAVSQIAVAKSPPGNDLTTTENAYTRPVFYLKLYYCKLHYLNDDPTIYNTQIL</sequence>